<name>A0A5C2S887_9APHY</name>
<evidence type="ECO:0000256" key="5">
    <source>
        <dbReference type="PROSITE-ProRule" id="PRU00560"/>
    </source>
</evidence>
<evidence type="ECO:0000313" key="9">
    <source>
        <dbReference type="Proteomes" id="UP000313359"/>
    </source>
</evidence>
<dbReference type="InterPro" id="IPR027417">
    <property type="entry name" value="P-loop_NTPase"/>
</dbReference>
<dbReference type="Pfam" id="PF13361">
    <property type="entry name" value="UvrD_C"/>
    <property type="match status" value="1"/>
</dbReference>
<evidence type="ECO:0000256" key="3">
    <source>
        <dbReference type="ARBA" id="ARBA00022806"/>
    </source>
</evidence>
<keyword evidence="1 5" id="KW-0547">Nucleotide-binding</keyword>
<dbReference type="GO" id="GO:0005524">
    <property type="term" value="F:ATP binding"/>
    <property type="evidence" value="ECO:0007669"/>
    <property type="project" value="UniProtKB-UniRule"/>
</dbReference>
<dbReference type="Proteomes" id="UP000313359">
    <property type="component" value="Unassembled WGS sequence"/>
</dbReference>
<dbReference type="SUPFAM" id="SSF52540">
    <property type="entry name" value="P-loop containing nucleoside triphosphate hydrolases"/>
    <property type="match status" value="1"/>
</dbReference>
<evidence type="ECO:0000256" key="1">
    <source>
        <dbReference type="ARBA" id="ARBA00022741"/>
    </source>
</evidence>
<dbReference type="OrthoDB" id="3156807at2759"/>
<dbReference type="PROSITE" id="PS51198">
    <property type="entry name" value="UVRD_HELICASE_ATP_BIND"/>
    <property type="match status" value="1"/>
</dbReference>
<dbReference type="PANTHER" id="PTHR21529">
    <property type="entry name" value="MAMMARY TURMOR VIRUS RECEPTOR HOMOLOG 1, 2 MTVR1, 2"/>
    <property type="match status" value="1"/>
</dbReference>
<keyword evidence="4 5" id="KW-0067">ATP-binding</keyword>
<dbReference type="InterPro" id="IPR011990">
    <property type="entry name" value="TPR-like_helical_dom_sf"/>
</dbReference>
<dbReference type="PANTHER" id="PTHR21529:SF4">
    <property type="entry name" value="TPR AND ANKYRIN REPEAT-CONTAINING PROTEIN 1"/>
    <property type="match status" value="1"/>
</dbReference>
<dbReference type="Pfam" id="PF00580">
    <property type="entry name" value="UvrD-helicase"/>
    <property type="match status" value="1"/>
</dbReference>
<protein>
    <recommendedName>
        <fullName evidence="7">UvrD-like helicase ATP-binding domain-containing protein</fullName>
    </recommendedName>
</protein>
<feature type="region of interest" description="Disordered" evidence="6">
    <location>
        <begin position="1944"/>
        <end position="1972"/>
    </location>
</feature>
<dbReference type="STRING" id="1328759.A0A5C2S887"/>
<keyword evidence="9" id="KW-1185">Reference proteome</keyword>
<evidence type="ECO:0000259" key="7">
    <source>
        <dbReference type="PROSITE" id="PS51198"/>
    </source>
</evidence>
<feature type="region of interest" description="Disordered" evidence="6">
    <location>
        <begin position="157"/>
        <end position="191"/>
    </location>
</feature>
<feature type="compositionally biased region" description="Polar residues" evidence="6">
    <location>
        <begin position="1952"/>
        <end position="1961"/>
    </location>
</feature>
<dbReference type="InterPro" id="IPR014017">
    <property type="entry name" value="DNA_helicase_UvrD-like_C"/>
</dbReference>
<accession>A0A5C2S887</accession>
<organism evidence="8 9">
    <name type="scientific">Lentinus tigrinus ALCF2SS1-6</name>
    <dbReference type="NCBI Taxonomy" id="1328759"/>
    <lineage>
        <taxon>Eukaryota</taxon>
        <taxon>Fungi</taxon>
        <taxon>Dikarya</taxon>
        <taxon>Basidiomycota</taxon>
        <taxon>Agaricomycotina</taxon>
        <taxon>Agaricomycetes</taxon>
        <taxon>Polyporales</taxon>
        <taxon>Polyporaceae</taxon>
        <taxon>Lentinus</taxon>
    </lineage>
</organism>
<dbReference type="Gene3D" id="3.40.50.300">
    <property type="entry name" value="P-loop containing nucleotide triphosphate hydrolases"/>
    <property type="match status" value="2"/>
</dbReference>
<evidence type="ECO:0000256" key="6">
    <source>
        <dbReference type="SAM" id="MobiDB-lite"/>
    </source>
</evidence>
<dbReference type="EMBL" id="ML122270">
    <property type="protein sequence ID" value="RPD59349.1"/>
    <property type="molecule type" value="Genomic_DNA"/>
</dbReference>
<dbReference type="InterPro" id="IPR014016">
    <property type="entry name" value="UvrD-like_ATP-bd"/>
</dbReference>
<evidence type="ECO:0000256" key="2">
    <source>
        <dbReference type="ARBA" id="ARBA00022801"/>
    </source>
</evidence>
<keyword evidence="3 5" id="KW-0347">Helicase</keyword>
<gene>
    <name evidence="8" type="ORF">L227DRAFT_527331</name>
</gene>
<keyword evidence="2 5" id="KW-0378">Hydrolase</keyword>
<feature type="compositionally biased region" description="Basic residues" evidence="6">
    <location>
        <begin position="175"/>
        <end position="186"/>
    </location>
</feature>
<dbReference type="InterPro" id="IPR039904">
    <property type="entry name" value="TRANK1"/>
</dbReference>
<sequence>MSKNLRIRTKSVSTNVRGRRVGRACLELLEKKALVDDAAIENTFYNLEVYIVDPGVDLDELITEMESVPHLLEFVLSGINDYPFSVLHDSIMQAFPTTPDAFESSRAARLLNRFSLSLLFLPPGAATDNFAQLSQHRRAVELAVPVLQSLSGTTFVDDTAQDDDATSPSSPTFPTKRRSQQKRKQSMRATRVPLIDARPFDNYGVTVPASKSQACELAAIILEEQMNILKYFLDIFRNPSLVSVFKTQYLPPPPPESQDMPAPATSTHASPDDDITHAPEAGAYPFVQPMKAALYFDSAKGFGQWRILIGNGASQYLRQARKKDPSTFRIIINKIKALSNGHFSDDNHKKLTGSEVEVPIFEAKMTRDTRLVYQVDCVPEFQSNVERQVIRIFGIYTHGQIGRLVWQGMGWQVARKGAEYVNRCNFRKSADASRGDVFLPGSWPPVETETTPTALPMPNLVKEDLDEMHSLLVLEKFVTFSQALLNGILADEDITHVFDVSPKEKQIIEHPSSCYVLGRSGTGKTTTMLFKMLGIERSWEDFRDNLPKPRQMFVTQSRVLAEKVEEYFANLHRSLLVGKQTKDEVVRKSAQQVVLVDKDEEDRHHGDSNLPKRFGALTDEHFPIFLTFDQVCRLLENEYLYEHEERQRHETVSRAIDELMEFRDFSGSVQTRRWSSEHIMKRQNSFVSETKFVAEYWPHLRTKGLDPSFVFAEFIGIIKGSEKALARPEGYLDQETYCESRRSQTISADQRESIYRSFQAYLKRKAEREEWDAADRSHALIKSLRGGVPGQAIDFMYVDEAQDNLLIDSLILRNLCRNPHGMFWAGDTAQTISAGSAFRFNDLKAFMYRLEKNTITATGAKQVQPESFQLAVNYRSHAGIVNCAHTVIELLTTLWPYAIDNLTQEKGIVDGLKPVFFSGWDQDTARYEQFLFGESGSRIEFGAQQCILVRNDTAREKLRSQVGREIGLIFTIYEAKGLEFNDVLLYNFFEDSTADVSQWRVVLNALPPREHVPAPSFDEIRHNIICRELKFLYVAITRARKNLWIADSSAKGEPMRTVWNHKGQLETCTPGSDIPQLAMSSTPEEWAAMALSLFNNKRYAQAMHCYERADLSREKAVAYAYHLREQARAAPVNARGGALSQADAYILAAEAFLISAHDAVVEKSAYYRIAAECFAFNGDHARAAEAYQAAAEYDLAAQHYRQAGKFEQAVEVIKSHRAKMDTTVVETITEVSKLYFLREQQVEKARELFETDEDALEYMDDFGLDTARATLLEQLGKYSEAADLLFEEGNTLEALRVLALDHGNEHSVNRAVQVILAGLWDAISFGVIVSDELLKQNLSLRTLLDYAHTIGMEGLHIEETSLDELHMFQAITRQDHSKLVEMANKFCASDRLAQALLCLDHVFSMPIQLLQLTLPEVATNLQNFLSYVRLLQAFSYIPHPTDNFGIRKLLHLHAITEDHFVLPKDAYLITRVSERLISRFQTTDRGYIIPRWELNNIVQFGLQERLLQRVNEENVICRRLSSLRPCLPYAAYLPCPRDGCPRYHGELDYYGTAAYNIRVRIHLLQMLIYRTLDGVDSFPNRIHQMRFWLRQLHATMIPGHHNLGGLHALSADSIPELQMGLALVKLWVQDVLYYLEPWRAADQYLTQLLQCARLAFILDFRLAVSCMDRVRCVTEFRPVDLMRKHGDMSSYVVHDMLKLLDNSDDVSLNRGFLFVKHVIEQRVPIDITALCDLLDHLCGCVLLATRGRSRGVSGSLDKLTLPKSWLLDLMPHVHCLPSRKINLSFIYSRNIAELLEQIYMGAAEAGHLLFERTNLSKVSYLVRDVFLVRIFNNLCFWGYNISAFGLRNEILQTITSLRQPGRRFSPVVEEYVSARFWDQLAKTVRRSVSGESSSDELVQLHYGALPNPAPSLPDIRHVAYQRVEDIPRLLNADALNIFDAVSSGPTHPPTDVSYTTTQASSVPAPSVDDADQDDDVGGTMDPDGNLEEFAREIYSSEADAGPKVPSANEFKAASTLAAAYRRRISRQTAGKRKPLEEIKQRIYAAFLAEAQRAGWSKSYYRLLFLGPVPHLFVVVEAMKNHLYNAKNNAKKRLNFVQHLELETMRSSLTEITRRFKKACALHDALKPTSNMHAERDVQRLVGYTREAAELLKEDFSASTMSEWKVDMDIAMRGIVEVKKVVKPKKPELQLDDDMLMPDDDSELLSEY</sequence>
<feature type="binding site" evidence="5">
    <location>
        <begin position="518"/>
        <end position="525"/>
    </location>
    <ligand>
        <name>ATP</name>
        <dbReference type="ChEBI" id="CHEBI:30616"/>
    </ligand>
</feature>
<feature type="domain" description="UvrD-like helicase ATP-binding" evidence="7">
    <location>
        <begin position="497"/>
        <end position="877"/>
    </location>
</feature>
<dbReference type="GO" id="GO:0004386">
    <property type="term" value="F:helicase activity"/>
    <property type="evidence" value="ECO:0007669"/>
    <property type="project" value="UniProtKB-UniRule"/>
</dbReference>
<dbReference type="GO" id="GO:0016787">
    <property type="term" value="F:hydrolase activity"/>
    <property type="evidence" value="ECO:0007669"/>
    <property type="project" value="UniProtKB-UniRule"/>
</dbReference>
<feature type="region of interest" description="Disordered" evidence="6">
    <location>
        <begin position="249"/>
        <end position="280"/>
    </location>
</feature>
<reference evidence="8" key="1">
    <citation type="journal article" date="2018" name="Genome Biol. Evol.">
        <title>Genomics and development of Lentinus tigrinus, a white-rot wood-decaying mushroom with dimorphic fruiting bodies.</title>
        <authorList>
            <person name="Wu B."/>
            <person name="Xu Z."/>
            <person name="Knudson A."/>
            <person name="Carlson A."/>
            <person name="Chen N."/>
            <person name="Kovaka S."/>
            <person name="LaButti K."/>
            <person name="Lipzen A."/>
            <person name="Pennachio C."/>
            <person name="Riley R."/>
            <person name="Schakwitz W."/>
            <person name="Umezawa K."/>
            <person name="Ohm R.A."/>
            <person name="Grigoriev I.V."/>
            <person name="Nagy L.G."/>
            <person name="Gibbons J."/>
            <person name="Hibbett D."/>
        </authorList>
    </citation>
    <scope>NUCLEOTIDE SEQUENCE [LARGE SCALE GENOMIC DNA]</scope>
    <source>
        <strain evidence="8">ALCF2SS1-6</strain>
    </source>
</reference>
<evidence type="ECO:0000256" key="4">
    <source>
        <dbReference type="ARBA" id="ARBA00022840"/>
    </source>
</evidence>
<dbReference type="SUPFAM" id="SSF48452">
    <property type="entry name" value="TPR-like"/>
    <property type="match status" value="1"/>
</dbReference>
<proteinExistence type="predicted"/>
<evidence type="ECO:0000313" key="8">
    <source>
        <dbReference type="EMBL" id="RPD59349.1"/>
    </source>
</evidence>